<protein>
    <submittedName>
        <fullName evidence="2">Uncharacterized protein</fullName>
    </submittedName>
</protein>
<dbReference type="EMBL" id="JAPEVB010000006">
    <property type="protein sequence ID" value="KAJ4386107.1"/>
    <property type="molecule type" value="Genomic_DNA"/>
</dbReference>
<evidence type="ECO:0000313" key="2">
    <source>
        <dbReference type="EMBL" id="KAJ4386107.1"/>
    </source>
</evidence>
<proteinExistence type="predicted"/>
<feature type="compositionally biased region" description="Low complexity" evidence="1">
    <location>
        <begin position="421"/>
        <end position="439"/>
    </location>
</feature>
<evidence type="ECO:0000313" key="3">
    <source>
        <dbReference type="Proteomes" id="UP001140453"/>
    </source>
</evidence>
<evidence type="ECO:0000256" key="1">
    <source>
        <dbReference type="SAM" id="MobiDB-lite"/>
    </source>
</evidence>
<keyword evidence="3" id="KW-1185">Reference proteome</keyword>
<name>A0A9W8YM98_9PEZI</name>
<organism evidence="2 3">
    <name type="scientific">Gnomoniopsis smithogilvyi</name>
    <dbReference type="NCBI Taxonomy" id="1191159"/>
    <lineage>
        <taxon>Eukaryota</taxon>
        <taxon>Fungi</taxon>
        <taxon>Dikarya</taxon>
        <taxon>Ascomycota</taxon>
        <taxon>Pezizomycotina</taxon>
        <taxon>Sordariomycetes</taxon>
        <taxon>Sordariomycetidae</taxon>
        <taxon>Diaporthales</taxon>
        <taxon>Gnomoniaceae</taxon>
        <taxon>Gnomoniopsis</taxon>
    </lineage>
</organism>
<accession>A0A9W8YM98</accession>
<sequence>MTSSTQGVNPDENERVVETILGSLLLFLGQFKDNIQDTINKTEERTLTGHEREEYQKALQDLLATSSAWRQRIQQHTDEALQTRKAWEEKHPVQAAQEHELSLYTQSLQPLLDAPSARAISAPQWQEVESSLASLQVYLLDNKISAEQVRGNSGKGIESVLRDVLRQMEEWDAEGLGFKKDERVDLDLVEKIWGRVDKIGSGLNYLLVLDARGDAVGGSRPTTRSVFLLKSAPPVHISFASSKAALLLKRLSESRERLLDIVLDPDKTDIKRDDETRWNAAYRELEALEKLVNQDAQQISQETIRESRIEDLIGRLCAKLESLHVPPKVDEDGSAFALISNFPRFFHLLTQLAMEEYTHTPLQLERTEIRLLSFDFSDPSTSTSELITCRLKTFELHNCPRFVALSYTWGNSSLAPTNGIDSDTSSTTSDETTSPSSDPINKITIEGRIFLVHDNLYAALLALRNLKTCIVSEDPKREAELIQNHFWYD</sequence>
<dbReference type="OrthoDB" id="3432244at2759"/>
<dbReference type="AlphaFoldDB" id="A0A9W8YM98"/>
<dbReference type="Proteomes" id="UP001140453">
    <property type="component" value="Unassembled WGS sequence"/>
</dbReference>
<reference evidence="2" key="1">
    <citation type="submission" date="2022-10" db="EMBL/GenBank/DDBJ databases">
        <title>Tapping the CABI collections for fungal endophytes: first genome assemblies for Collariella, Neodidymelliopsis, Ascochyta clinopodiicola, Didymella pomorum, Didymosphaeria variabile, Neocosmospora piperis and Neocucurbitaria cava.</title>
        <authorList>
            <person name="Hill R."/>
        </authorList>
    </citation>
    <scope>NUCLEOTIDE SEQUENCE</scope>
    <source>
        <strain evidence="2">IMI 355082</strain>
    </source>
</reference>
<feature type="region of interest" description="Disordered" evidence="1">
    <location>
        <begin position="418"/>
        <end position="439"/>
    </location>
</feature>
<gene>
    <name evidence="2" type="ORF">N0V93_008999</name>
</gene>
<comment type="caution">
    <text evidence="2">The sequence shown here is derived from an EMBL/GenBank/DDBJ whole genome shotgun (WGS) entry which is preliminary data.</text>
</comment>
<dbReference type="PANTHER" id="PTHR24148">
    <property type="entry name" value="ANKYRIN REPEAT DOMAIN-CONTAINING PROTEIN 39 HOMOLOG-RELATED"/>
    <property type="match status" value="1"/>
</dbReference>
<dbReference type="PANTHER" id="PTHR24148:SF73">
    <property type="entry name" value="HET DOMAIN PROTEIN (AFU_ORTHOLOGUE AFUA_8G01020)"/>
    <property type="match status" value="1"/>
</dbReference>
<dbReference type="InterPro" id="IPR052895">
    <property type="entry name" value="HetReg/Transcr_Mod"/>
</dbReference>